<comment type="caution">
    <text evidence="1">The sequence shown here is derived from an EMBL/GenBank/DDBJ whole genome shotgun (WGS) entry which is preliminary data.</text>
</comment>
<dbReference type="EMBL" id="QGKX02001621">
    <property type="protein sequence ID" value="KAF3500148.1"/>
    <property type="molecule type" value="Genomic_DNA"/>
</dbReference>
<accession>A0A8S9NE21</accession>
<name>A0A8S9NE21_BRACR</name>
<evidence type="ECO:0000313" key="1">
    <source>
        <dbReference type="EMBL" id="KAF3500148.1"/>
    </source>
</evidence>
<organism evidence="1 2">
    <name type="scientific">Brassica cretica</name>
    <name type="common">Mustard</name>
    <dbReference type="NCBI Taxonomy" id="69181"/>
    <lineage>
        <taxon>Eukaryota</taxon>
        <taxon>Viridiplantae</taxon>
        <taxon>Streptophyta</taxon>
        <taxon>Embryophyta</taxon>
        <taxon>Tracheophyta</taxon>
        <taxon>Spermatophyta</taxon>
        <taxon>Magnoliopsida</taxon>
        <taxon>eudicotyledons</taxon>
        <taxon>Gunneridae</taxon>
        <taxon>Pentapetalae</taxon>
        <taxon>rosids</taxon>
        <taxon>malvids</taxon>
        <taxon>Brassicales</taxon>
        <taxon>Brassicaceae</taxon>
        <taxon>Brassiceae</taxon>
        <taxon>Brassica</taxon>
    </lineage>
</organism>
<gene>
    <name evidence="1" type="ORF">F2Q69_00042448</name>
</gene>
<sequence>MKDKLIQQEKVIVAVMSYHEEKLNDQNKCMKLREESSDMERNNFEKQFSDLAMSMELKLNDGEKQPK</sequence>
<reference evidence="1" key="1">
    <citation type="submission" date="2019-12" db="EMBL/GenBank/DDBJ databases">
        <title>Genome sequencing and annotation of Brassica cretica.</title>
        <authorList>
            <person name="Studholme D.J."/>
            <person name="Sarris P."/>
        </authorList>
    </citation>
    <scope>NUCLEOTIDE SEQUENCE</scope>
    <source>
        <strain evidence="1">PFS-109/04</strain>
        <tissue evidence="1">Leaf</tissue>
    </source>
</reference>
<protein>
    <submittedName>
        <fullName evidence="1">Uncharacterized protein</fullName>
    </submittedName>
</protein>
<proteinExistence type="predicted"/>
<dbReference type="AlphaFoldDB" id="A0A8S9NE21"/>
<dbReference type="Proteomes" id="UP000712600">
    <property type="component" value="Unassembled WGS sequence"/>
</dbReference>
<evidence type="ECO:0000313" key="2">
    <source>
        <dbReference type="Proteomes" id="UP000712600"/>
    </source>
</evidence>